<dbReference type="STRING" id="1850252.LPB136_01895"/>
<dbReference type="SUPFAM" id="SSF55729">
    <property type="entry name" value="Acyl-CoA N-acyltransferases (Nat)"/>
    <property type="match status" value="1"/>
</dbReference>
<dbReference type="Proteomes" id="UP000181898">
    <property type="component" value="Chromosome"/>
</dbReference>
<reference evidence="2 3" key="1">
    <citation type="submission" date="2016-11" db="EMBL/GenBank/DDBJ databases">
        <title>Tenacibaculum sp. LPB0136, isolated from marine environment.</title>
        <authorList>
            <person name="Kim E."/>
            <person name="Yi H."/>
        </authorList>
    </citation>
    <scope>NUCLEOTIDE SEQUENCE [LARGE SCALE GENOMIC DNA]</scope>
    <source>
        <strain evidence="2 3">LPB0136</strain>
    </source>
</reference>
<dbReference type="RefSeq" id="WP_072554517.1">
    <property type="nucleotide sequence ID" value="NZ_CP018155.1"/>
</dbReference>
<organism evidence="2 3">
    <name type="scientific">Tenacibaculum todarodis</name>
    <dbReference type="NCBI Taxonomy" id="1850252"/>
    <lineage>
        <taxon>Bacteria</taxon>
        <taxon>Pseudomonadati</taxon>
        <taxon>Bacteroidota</taxon>
        <taxon>Flavobacteriia</taxon>
        <taxon>Flavobacteriales</taxon>
        <taxon>Flavobacteriaceae</taxon>
        <taxon>Tenacibaculum</taxon>
    </lineage>
</organism>
<dbReference type="Gene3D" id="3.40.630.30">
    <property type="match status" value="1"/>
</dbReference>
<gene>
    <name evidence="2" type="ORF">LPB136_01895</name>
</gene>
<sequence>MIKTISAEETYIIRQFVLREGVDLPFKFDGDFNEETIHLGAFKNEKLVGIASLMKTESNLLSFKNQYQLRGMATINEVRGLGFGSKIIDEVILQLKTMNIECVWCNAREIALDFYIKKGFEIIGNPFTVNQIGKHFVMYKKIPN</sequence>
<dbReference type="KEGG" id="ten:LPB136_01895"/>
<feature type="domain" description="N-acetyltransferase" evidence="1">
    <location>
        <begin position="1"/>
        <end position="143"/>
    </location>
</feature>
<dbReference type="CDD" id="cd04301">
    <property type="entry name" value="NAT_SF"/>
    <property type="match status" value="1"/>
</dbReference>
<keyword evidence="3" id="KW-1185">Reference proteome</keyword>
<dbReference type="OrthoDB" id="2352823at2"/>
<dbReference type="PROSITE" id="PS51186">
    <property type="entry name" value="GNAT"/>
    <property type="match status" value="1"/>
</dbReference>
<proteinExistence type="predicted"/>
<protein>
    <recommendedName>
        <fullName evidence="1">N-acetyltransferase domain-containing protein</fullName>
    </recommendedName>
</protein>
<evidence type="ECO:0000259" key="1">
    <source>
        <dbReference type="PROSITE" id="PS51186"/>
    </source>
</evidence>
<dbReference type="Pfam" id="PF13673">
    <property type="entry name" value="Acetyltransf_10"/>
    <property type="match status" value="1"/>
</dbReference>
<accession>A0A1L3JGJ6</accession>
<dbReference type="AlphaFoldDB" id="A0A1L3JGJ6"/>
<dbReference type="InterPro" id="IPR000182">
    <property type="entry name" value="GNAT_dom"/>
</dbReference>
<dbReference type="InterPro" id="IPR016181">
    <property type="entry name" value="Acyl_CoA_acyltransferase"/>
</dbReference>
<name>A0A1L3JGJ6_9FLAO</name>
<dbReference type="GO" id="GO:0016747">
    <property type="term" value="F:acyltransferase activity, transferring groups other than amino-acyl groups"/>
    <property type="evidence" value="ECO:0007669"/>
    <property type="project" value="InterPro"/>
</dbReference>
<evidence type="ECO:0000313" key="2">
    <source>
        <dbReference type="EMBL" id="APG64193.1"/>
    </source>
</evidence>
<evidence type="ECO:0000313" key="3">
    <source>
        <dbReference type="Proteomes" id="UP000181898"/>
    </source>
</evidence>
<dbReference type="EMBL" id="CP018155">
    <property type="protein sequence ID" value="APG64193.1"/>
    <property type="molecule type" value="Genomic_DNA"/>
</dbReference>